<gene>
    <name evidence="1" type="ordered locus">RHA1_ro10354</name>
</gene>
<evidence type="ECO:0000313" key="1">
    <source>
        <dbReference type="EMBL" id="ABH00543.1"/>
    </source>
</evidence>
<protein>
    <submittedName>
        <fullName evidence="1">Uncharacterized protein</fullName>
    </submittedName>
</protein>
<evidence type="ECO:0000313" key="2">
    <source>
        <dbReference type="Proteomes" id="UP000008710"/>
    </source>
</evidence>
<accession>Q0RVZ3</accession>
<dbReference type="KEGG" id="rha:RHA1_ro10354"/>
<keyword evidence="1" id="KW-0614">Plasmid</keyword>
<dbReference type="AlphaFoldDB" id="Q0RVZ3"/>
<reference evidence="2" key="1">
    <citation type="journal article" date="2006" name="Proc. Natl. Acad. Sci. U.S.A.">
        <title>The complete genome of Rhodococcus sp. RHA1 provides insights into a catabolic powerhouse.</title>
        <authorList>
            <person name="McLeod M.P."/>
            <person name="Warren R.L."/>
            <person name="Hsiao W.W.L."/>
            <person name="Araki N."/>
            <person name="Myhre M."/>
            <person name="Fernandes C."/>
            <person name="Miyazawa D."/>
            <person name="Wong W."/>
            <person name="Lillquist A.L."/>
            <person name="Wang D."/>
            <person name="Dosanjh M."/>
            <person name="Hara H."/>
            <person name="Petrescu A."/>
            <person name="Morin R.D."/>
            <person name="Yang G."/>
            <person name="Stott J.M."/>
            <person name="Schein J.E."/>
            <person name="Shin H."/>
            <person name="Smailus D."/>
            <person name="Siddiqui A.S."/>
            <person name="Marra M.A."/>
            <person name="Jones S.J.M."/>
            <person name="Holt R."/>
            <person name="Brinkman F.S.L."/>
            <person name="Miyauchi K."/>
            <person name="Fukuda M."/>
            <person name="Davies J.E."/>
            <person name="Mohn W.W."/>
            <person name="Eltis L.D."/>
        </authorList>
    </citation>
    <scope>NUCLEOTIDE SEQUENCE [LARGE SCALE GENOMIC DNA]</scope>
    <source>
        <strain evidence="2">RHA1</strain>
    </source>
</reference>
<dbReference type="HOGENOM" id="CLU_2289466_0_0_11"/>
<name>Q0RVZ3_RHOJR</name>
<organism evidence="1 2">
    <name type="scientific">Rhodococcus jostii (strain RHA1)</name>
    <dbReference type="NCBI Taxonomy" id="101510"/>
    <lineage>
        <taxon>Bacteria</taxon>
        <taxon>Bacillati</taxon>
        <taxon>Actinomycetota</taxon>
        <taxon>Actinomycetes</taxon>
        <taxon>Mycobacteriales</taxon>
        <taxon>Nocardiaceae</taxon>
        <taxon>Rhodococcus</taxon>
    </lineage>
</organism>
<sequence>MGQFEETTRHPDRGPPYSKDIGVFSMNTVIDKFFTTPMSWLLGVPVVLLDRMLAPGLPELRRYAAPPKSGPHGPSVHIWRTIGSGRDTRALEILTGERVRK</sequence>
<proteinExistence type="predicted"/>
<dbReference type="EMBL" id="CP000433">
    <property type="protein sequence ID" value="ABH00543.1"/>
    <property type="molecule type" value="Genomic_DNA"/>
</dbReference>
<dbReference type="Proteomes" id="UP000008710">
    <property type="component" value="Plasmid pRHL2"/>
</dbReference>
<geneLocation type="plasmid" evidence="1 2">
    <name>pRHL2</name>
</geneLocation>